<keyword evidence="3" id="KW-0804">Transcription</keyword>
<dbReference type="AlphaFoldDB" id="A0A7W8BYF9"/>
<dbReference type="InterPro" id="IPR036390">
    <property type="entry name" value="WH_DNA-bd_sf"/>
</dbReference>
<dbReference type="GO" id="GO:0003700">
    <property type="term" value="F:DNA-binding transcription factor activity"/>
    <property type="evidence" value="ECO:0007669"/>
    <property type="project" value="InterPro"/>
</dbReference>
<feature type="domain" description="HTH gntR-type" evidence="4">
    <location>
        <begin position="1"/>
        <end position="69"/>
    </location>
</feature>
<dbReference type="PRINTS" id="PR00035">
    <property type="entry name" value="HTHGNTR"/>
</dbReference>
<evidence type="ECO:0000256" key="2">
    <source>
        <dbReference type="ARBA" id="ARBA00023125"/>
    </source>
</evidence>
<evidence type="ECO:0000313" key="6">
    <source>
        <dbReference type="Proteomes" id="UP000539075"/>
    </source>
</evidence>
<keyword evidence="1" id="KW-0805">Transcription regulation</keyword>
<dbReference type="Proteomes" id="UP000539075">
    <property type="component" value="Unassembled WGS sequence"/>
</dbReference>
<proteinExistence type="predicted"/>
<dbReference type="Pfam" id="PF00392">
    <property type="entry name" value="GntR"/>
    <property type="match status" value="1"/>
</dbReference>
<dbReference type="InterPro" id="IPR000524">
    <property type="entry name" value="Tscrpt_reg_HTH_GntR"/>
</dbReference>
<evidence type="ECO:0000256" key="1">
    <source>
        <dbReference type="ARBA" id="ARBA00023015"/>
    </source>
</evidence>
<evidence type="ECO:0000256" key="3">
    <source>
        <dbReference type="ARBA" id="ARBA00023163"/>
    </source>
</evidence>
<protein>
    <submittedName>
        <fullName evidence="5">DNA-binding FadR family transcriptional regulator</fullName>
    </submittedName>
</protein>
<dbReference type="Gene3D" id="1.10.10.10">
    <property type="entry name" value="Winged helix-like DNA-binding domain superfamily/Winged helix DNA-binding domain"/>
    <property type="match status" value="1"/>
</dbReference>
<dbReference type="InterPro" id="IPR036388">
    <property type="entry name" value="WH-like_DNA-bd_sf"/>
</dbReference>
<accession>A0A7W8BYF9</accession>
<dbReference type="EMBL" id="JACHGO010000001">
    <property type="protein sequence ID" value="MBB5142252.1"/>
    <property type="molecule type" value="Genomic_DNA"/>
</dbReference>
<gene>
    <name evidence="5" type="ORF">HNQ38_000315</name>
</gene>
<evidence type="ECO:0000259" key="4">
    <source>
        <dbReference type="PROSITE" id="PS50949"/>
    </source>
</evidence>
<dbReference type="CDD" id="cd07377">
    <property type="entry name" value="WHTH_GntR"/>
    <property type="match status" value="1"/>
</dbReference>
<dbReference type="InterPro" id="IPR008920">
    <property type="entry name" value="TF_FadR/GntR_C"/>
</dbReference>
<comment type="caution">
    <text evidence="5">The sequence shown here is derived from an EMBL/GenBank/DDBJ whole genome shotgun (WGS) entry which is preliminary data.</text>
</comment>
<dbReference type="PROSITE" id="PS50949">
    <property type="entry name" value="HTH_GNTR"/>
    <property type="match status" value="1"/>
</dbReference>
<dbReference type="PANTHER" id="PTHR43537:SF44">
    <property type="entry name" value="GNTR FAMILY REGULATORY PROTEIN"/>
    <property type="match status" value="1"/>
</dbReference>
<sequence length="214" mass="23207">MNTPANTERRLEQALLRGKWTLFERLPAERPLAEELGVSRATLRTALHTLVGRGILETRRGSGTFVRALPCRADSTGLADSLRAFRIVMPPLLSAMAGTLPPSVMLALERHLPSAGMALHAGDMRLFAQNHLRFFSTLLQATGNARLAQAGAATLPDAHALARLLQESSHVRLEEFFKHLARTLHGLRHADAQATTAAATAYASCLLQCMGEEA</sequence>
<dbReference type="SUPFAM" id="SSF46785">
    <property type="entry name" value="Winged helix' DNA-binding domain"/>
    <property type="match status" value="1"/>
</dbReference>
<dbReference type="GO" id="GO:0003677">
    <property type="term" value="F:DNA binding"/>
    <property type="evidence" value="ECO:0007669"/>
    <property type="project" value="UniProtKB-KW"/>
</dbReference>
<name>A0A7W8BYF9_9BACT</name>
<reference evidence="5 6" key="1">
    <citation type="submission" date="2020-08" db="EMBL/GenBank/DDBJ databases">
        <title>Genomic Encyclopedia of Type Strains, Phase IV (KMG-IV): sequencing the most valuable type-strain genomes for metagenomic binning, comparative biology and taxonomic classification.</title>
        <authorList>
            <person name="Goeker M."/>
        </authorList>
    </citation>
    <scope>NUCLEOTIDE SEQUENCE [LARGE SCALE GENOMIC DNA]</scope>
    <source>
        <strain evidence="5 6">DSM 11275</strain>
    </source>
</reference>
<dbReference type="PANTHER" id="PTHR43537">
    <property type="entry name" value="TRANSCRIPTIONAL REGULATOR, GNTR FAMILY"/>
    <property type="match status" value="1"/>
</dbReference>
<keyword evidence="2 5" id="KW-0238">DNA-binding</keyword>
<organism evidence="5 6">
    <name type="scientific">Desulfovibrio intestinalis</name>
    <dbReference type="NCBI Taxonomy" id="58621"/>
    <lineage>
        <taxon>Bacteria</taxon>
        <taxon>Pseudomonadati</taxon>
        <taxon>Thermodesulfobacteriota</taxon>
        <taxon>Desulfovibrionia</taxon>
        <taxon>Desulfovibrionales</taxon>
        <taxon>Desulfovibrionaceae</taxon>
        <taxon>Desulfovibrio</taxon>
    </lineage>
</organism>
<dbReference type="RefSeq" id="WP_183717574.1">
    <property type="nucleotide sequence ID" value="NZ_JACHGO010000001.1"/>
</dbReference>
<keyword evidence="6" id="KW-1185">Reference proteome</keyword>
<evidence type="ECO:0000313" key="5">
    <source>
        <dbReference type="EMBL" id="MBB5142252.1"/>
    </source>
</evidence>
<dbReference type="SMART" id="SM00345">
    <property type="entry name" value="HTH_GNTR"/>
    <property type="match status" value="1"/>
</dbReference>
<dbReference type="SUPFAM" id="SSF48008">
    <property type="entry name" value="GntR ligand-binding domain-like"/>
    <property type="match status" value="1"/>
</dbReference>